<name>A0A6J6EY06_9ZZZZ</name>
<accession>A0A6J6EY06</accession>
<organism evidence="3">
    <name type="scientific">freshwater metagenome</name>
    <dbReference type="NCBI Taxonomy" id="449393"/>
    <lineage>
        <taxon>unclassified sequences</taxon>
        <taxon>metagenomes</taxon>
        <taxon>ecological metagenomes</taxon>
    </lineage>
</organism>
<keyword evidence="1" id="KW-1133">Transmembrane helix</keyword>
<reference evidence="3" key="1">
    <citation type="submission" date="2020-05" db="EMBL/GenBank/DDBJ databases">
        <authorList>
            <person name="Chiriac C."/>
            <person name="Salcher M."/>
            <person name="Ghai R."/>
            <person name="Kavagutti S V."/>
        </authorList>
    </citation>
    <scope>NUCLEOTIDE SEQUENCE</scope>
</reference>
<evidence type="ECO:0000259" key="2">
    <source>
        <dbReference type="Pfam" id="PF12089"/>
    </source>
</evidence>
<keyword evidence="1" id="KW-0472">Membrane</keyword>
<sequence>MSKESAEKQVRLRLVHIDFWSATRNSFIVSLTLSLILAVVNILGWLIFTVLGVVDTLNGIVSSIVGIDFMGLTNLMSFPSVLVFTLIQIIASVVCGTAIGGFAALGFNFIARITGGIRVAFTND</sequence>
<feature type="domain" description="DUF3566" evidence="2">
    <location>
        <begin position="8"/>
        <end position="122"/>
    </location>
</feature>
<dbReference type="Pfam" id="PF12089">
    <property type="entry name" value="DUF3566"/>
    <property type="match status" value="1"/>
</dbReference>
<evidence type="ECO:0000256" key="1">
    <source>
        <dbReference type="SAM" id="Phobius"/>
    </source>
</evidence>
<dbReference type="EMBL" id="CAFBLF010000009">
    <property type="protein sequence ID" value="CAB4856067.1"/>
    <property type="molecule type" value="Genomic_DNA"/>
</dbReference>
<gene>
    <name evidence="3" type="ORF">UFOPK1767_00325</name>
    <name evidence="4" type="ORF">UFOPK3339_00113</name>
</gene>
<dbReference type="EMBL" id="CAEZTZ010000026">
    <property type="protein sequence ID" value="CAB4581036.1"/>
    <property type="molecule type" value="Genomic_DNA"/>
</dbReference>
<proteinExistence type="predicted"/>
<keyword evidence="1" id="KW-0812">Transmembrane</keyword>
<dbReference type="AlphaFoldDB" id="A0A6J6EY06"/>
<feature type="transmembrane region" description="Helical" evidence="1">
    <location>
        <begin position="81"/>
        <end position="110"/>
    </location>
</feature>
<feature type="transmembrane region" description="Helical" evidence="1">
    <location>
        <begin position="27"/>
        <end position="48"/>
    </location>
</feature>
<evidence type="ECO:0000313" key="4">
    <source>
        <dbReference type="EMBL" id="CAB4856067.1"/>
    </source>
</evidence>
<evidence type="ECO:0000313" key="3">
    <source>
        <dbReference type="EMBL" id="CAB4581036.1"/>
    </source>
</evidence>
<dbReference type="InterPro" id="IPR021949">
    <property type="entry name" value="DUF3566_TM"/>
</dbReference>
<protein>
    <submittedName>
        <fullName evidence="3">Unannotated protein</fullName>
    </submittedName>
</protein>